<accession>A0A7C4XV92</accession>
<comment type="subcellular location">
    <subcellularLocation>
        <location evidence="1">Membrane</location>
        <topology evidence="1">Multi-pass membrane protein</topology>
    </subcellularLocation>
</comment>
<evidence type="ECO:0000256" key="3">
    <source>
        <dbReference type="ARBA" id="ARBA00022989"/>
    </source>
</evidence>
<protein>
    <recommendedName>
        <fullName evidence="7">DUF4870 domain-containing protein</fullName>
    </recommendedName>
</protein>
<proteinExistence type="predicted"/>
<dbReference type="EMBL" id="DSRT01000114">
    <property type="protein sequence ID" value="HGW29702.1"/>
    <property type="molecule type" value="Genomic_DNA"/>
</dbReference>
<feature type="transmembrane region" description="Helical" evidence="5">
    <location>
        <begin position="28"/>
        <end position="46"/>
    </location>
</feature>
<dbReference type="GO" id="GO:0016020">
    <property type="term" value="C:membrane"/>
    <property type="evidence" value="ECO:0007669"/>
    <property type="project" value="UniProtKB-SubCell"/>
</dbReference>
<keyword evidence="3 5" id="KW-1133">Transmembrane helix</keyword>
<keyword evidence="4 5" id="KW-0472">Membrane</keyword>
<evidence type="ECO:0000313" key="6">
    <source>
        <dbReference type="EMBL" id="HGW29702.1"/>
    </source>
</evidence>
<name>A0A7C4XV92_UNCKA</name>
<sequence>MVEEKSIQKEKQVTYEKPYNLEPNVEAALAYLPFIGFFTSLAIFFVEKKDKFVRFHALQGLLLGGAHIFINMALAITFIFAFLITLVNLLAFAAWCYMMWNAYNKGEYELPVIGKIARDQLK</sequence>
<feature type="transmembrane region" description="Helical" evidence="5">
    <location>
        <begin position="76"/>
        <end position="100"/>
    </location>
</feature>
<comment type="caution">
    <text evidence="6">The sequence shown here is derived from an EMBL/GenBank/DDBJ whole genome shotgun (WGS) entry which is preliminary data.</text>
</comment>
<evidence type="ECO:0008006" key="7">
    <source>
        <dbReference type="Google" id="ProtNLM"/>
    </source>
</evidence>
<evidence type="ECO:0000256" key="2">
    <source>
        <dbReference type="ARBA" id="ARBA00022692"/>
    </source>
</evidence>
<feature type="transmembrane region" description="Helical" evidence="5">
    <location>
        <begin position="53"/>
        <end position="70"/>
    </location>
</feature>
<evidence type="ECO:0000256" key="5">
    <source>
        <dbReference type="SAM" id="Phobius"/>
    </source>
</evidence>
<evidence type="ECO:0000256" key="4">
    <source>
        <dbReference type="ARBA" id="ARBA00023136"/>
    </source>
</evidence>
<dbReference type="Pfam" id="PF09685">
    <property type="entry name" value="MamF_MmsF"/>
    <property type="match status" value="1"/>
</dbReference>
<dbReference type="AlphaFoldDB" id="A0A7C4XV92"/>
<dbReference type="PANTHER" id="PTHR36460:SF1">
    <property type="entry name" value="UPF0132 DOMAIN PROTEIN (AFU_ORTHOLOGUE AFUA_3G10255)"/>
    <property type="match status" value="1"/>
</dbReference>
<evidence type="ECO:0000256" key="1">
    <source>
        <dbReference type="ARBA" id="ARBA00004141"/>
    </source>
</evidence>
<reference evidence="6" key="1">
    <citation type="journal article" date="2020" name="mSystems">
        <title>Genome- and Community-Level Interaction Insights into Carbon Utilization and Element Cycling Functions of Hydrothermarchaeota in Hydrothermal Sediment.</title>
        <authorList>
            <person name="Zhou Z."/>
            <person name="Liu Y."/>
            <person name="Xu W."/>
            <person name="Pan J."/>
            <person name="Luo Z.H."/>
            <person name="Li M."/>
        </authorList>
    </citation>
    <scope>NUCLEOTIDE SEQUENCE [LARGE SCALE GENOMIC DNA]</scope>
    <source>
        <strain evidence="6">SpSt-417</strain>
    </source>
</reference>
<dbReference type="PANTHER" id="PTHR36460">
    <property type="entry name" value="UPF0132 DOMAIN PROTEIN (AFU_ORTHOLOGUE AFUA_3G10255)"/>
    <property type="match status" value="1"/>
</dbReference>
<keyword evidence="2 5" id="KW-0812">Transmembrane</keyword>
<dbReference type="InterPro" id="IPR019109">
    <property type="entry name" value="MamF_MmsF"/>
</dbReference>
<gene>
    <name evidence="6" type="ORF">ENR63_02145</name>
</gene>
<organism evidence="6">
    <name type="scientific">candidate division WWE3 bacterium</name>
    <dbReference type="NCBI Taxonomy" id="2053526"/>
    <lineage>
        <taxon>Bacteria</taxon>
        <taxon>Katanobacteria</taxon>
    </lineage>
</organism>